<evidence type="ECO:0000256" key="5">
    <source>
        <dbReference type="SAM" id="Phobius"/>
    </source>
</evidence>
<keyword evidence="2 5" id="KW-0812">Transmembrane</keyword>
<keyword evidence="8" id="KW-1185">Reference proteome</keyword>
<gene>
    <name evidence="7" type="ORF">Ctob_002533</name>
</gene>
<evidence type="ECO:0000256" key="4">
    <source>
        <dbReference type="ARBA" id="ARBA00023136"/>
    </source>
</evidence>
<comment type="subcellular location">
    <subcellularLocation>
        <location evidence="1">Membrane</location>
        <topology evidence="1">Multi-pass membrane protein</topology>
    </subcellularLocation>
</comment>
<evidence type="ECO:0000313" key="7">
    <source>
        <dbReference type="EMBL" id="KOO27914.1"/>
    </source>
</evidence>
<feature type="transmembrane region" description="Helical" evidence="5">
    <location>
        <begin position="279"/>
        <end position="300"/>
    </location>
</feature>
<keyword evidence="3 5" id="KW-1133">Transmembrane helix</keyword>
<organism evidence="7 8">
    <name type="scientific">Chrysochromulina tobinii</name>
    <dbReference type="NCBI Taxonomy" id="1460289"/>
    <lineage>
        <taxon>Eukaryota</taxon>
        <taxon>Haptista</taxon>
        <taxon>Haptophyta</taxon>
        <taxon>Prymnesiophyceae</taxon>
        <taxon>Prymnesiales</taxon>
        <taxon>Chrysochromulinaceae</taxon>
        <taxon>Chrysochromulina</taxon>
    </lineage>
</organism>
<protein>
    <submittedName>
        <fullName evidence="7">Polycystic kidney disease and receptor for egg jelly-like protein</fullName>
    </submittedName>
</protein>
<feature type="transmembrane region" description="Helical" evidence="5">
    <location>
        <begin position="239"/>
        <end position="258"/>
    </location>
</feature>
<reference evidence="8" key="1">
    <citation type="journal article" date="2015" name="PLoS Genet.">
        <title>Genome Sequence and Transcriptome Analyses of Chrysochromulina tobin: Metabolic Tools for Enhanced Algal Fitness in the Prominent Order Prymnesiales (Haptophyceae).</title>
        <authorList>
            <person name="Hovde B.T."/>
            <person name="Deodato C.R."/>
            <person name="Hunsperger H.M."/>
            <person name="Ryken S.A."/>
            <person name="Yost W."/>
            <person name="Jha R.K."/>
            <person name="Patterson J."/>
            <person name="Monnat R.J. Jr."/>
            <person name="Barlow S.B."/>
            <person name="Starkenburg S.R."/>
            <person name="Cattolico R.A."/>
        </authorList>
    </citation>
    <scope>NUCLEOTIDE SEQUENCE</scope>
    <source>
        <strain evidence="8">CCMP291</strain>
    </source>
</reference>
<dbReference type="AlphaFoldDB" id="A0A0M0JMU5"/>
<evidence type="ECO:0000259" key="6">
    <source>
        <dbReference type="Pfam" id="PF08016"/>
    </source>
</evidence>
<feature type="transmembrane region" description="Helical" evidence="5">
    <location>
        <begin position="350"/>
        <end position="374"/>
    </location>
</feature>
<evidence type="ECO:0000256" key="3">
    <source>
        <dbReference type="ARBA" id="ARBA00022989"/>
    </source>
</evidence>
<dbReference type="InterPro" id="IPR013122">
    <property type="entry name" value="PKD1_2_channel"/>
</dbReference>
<name>A0A0M0JMU5_9EUKA</name>
<dbReference type="EMBL" id="JWZX01002646">
    <property type="protein sequence ID" value="KOO27914.1"/>
    <property type="molecule type" value="Genomic_DNA"/>
</dbReference>
<feature type="domain" description="Polycystin cation channel PKD1/PKD2" evidence="6">
    <location>
        <begin position="194"/>
        <end position="373"/>
    </location>
</feature>
<accession>A0A0M0JMU5</accession>
<evidence type="ECO:0000313" key="8">
    <source>
        <dbReference type="Proteomes" id="UP000037460"/>
    </source>
</evidence>
<keyword evidence="4 5" id="KW-0472">Membrane</keyword>
<dbReference type="GO" id="GO:0016020">
    <property type="term" value="C:membrane"/>
    <property type="evidence" value="ECO:0007669"/>
    <property type="project" value="UniProtKB-SubCell"/>
</dbReference>
<keyword evidence="7" id="KW-0675">Receptor</keyword>
<feature type="transmembrane region" description="Helical" evidence="5">
    <location>
        <begin position="320"/>
        <end position="338"/>
    </location>
</feature>
<dbReference type="Pfam" id="PF08016">
    <property type="entry name" value="PKD_channel"/>
    <property type="match status" value="1"/>
</dbReference>
<evidence type="ECO:0000256" key="2">
    <source>
        <dbReference type="ARBA" id="ARBA00022692"/>
    </source>
</evidence>
<comment type="caution">
    <text evidence="7">The sequence shown here is derived from an EMBL/GenBank/DDBJ whole genome shotgun (WGS) entry which is preliminary data.</text>
</comment>
<dbReference type="Proteomes" id="UP000037460">
    <property type="component" value="Unassembled WGS sequence"/>
</dbReference>
<proteinExistence type="predicted"/>
<sequence length="426" mass="47746">MGLLNTLWPFDRNGTFTQHGFDDFGVHEEFERRFPLPGRWSELGDGFTAFPFIGALGTWHHYSMEGFPNLFTLGKVKTLGGIKAYIQFYLMEVLAPRCHYGGKAIDYWGNESINLTGIVGMTNNMINPLRLFQERGYIRDIWAAADYRKAIGELINGDWIDEDTLSVVARMQTFNPQTGCFIFTDIIFEVNDFGTLVLFVGAGASFFAHQDTVRNLIKAKGTFDNRNFVDLSPMADSEMLLRAFLSFALYCALVRSVSFMILRMEIRVRLTALKSTAPLIATLFVMLVHLMFAFLIIGSLLFGTSRSSDYYTEIVSPSSFYSFLEIIIGDATVLKLFLSELSTQGIGEQLSGILFYLALVIIFFFFGTAVIVAIEGTSRPDSPQAPAESAAEDIRRLQLGAAMNVEVFDEKLKSKLKSKLNLKSKS</sequence>
<evidence type="ECO:0000256" key="1">
    <source>
        <dbReference type="ARBA" id="ARBA00004141"/>
    </source>
</evidence>